<reference evidence="2 3" key="1">
    <citation type="journal article" date="2016" name="Nat. Commun.">
        <title>Thousands of microbial genomes shed light on interconnected biogeochemical processes in an aquifer system.</title>
        <authorList>
            <person name="Anantharaman K."/>
            <person name="Brown C.T."/>
            <person name="Hug L.A."/>
            <person name="Sharon I."/>
            <person name="Castelle C.J."/>
            <person name="Probst A.J."/>
            <person name="Thomas B.C."/>
            <person name="Singh A."/>
            <person name="Wilkins M.J."/>
            <person name="Karaoz U."/>
            <person name="Brodie E.L."/>
            <person name="Williams K.H."/>
            <person name="Hubbard S.S."/>
            <person name="Banfield J.F."/>
        </authorList>
    </citation>
    <scope>NUCLEOTIDE SEQUENCE [LARGE SCALE GENOMIC DNA]</scope>
</reference>
<gene>
    <name evidence="2" type="ORF">A3A20_01635</name>
</gene>
<dbReference type="Pfam" id="PF07963">
    <property type="entry name" value="N_methyl"/>
    <property type="match status" value="1"/>
</dbReference>
<dbReference type="Gene3D" id="3.30.700.10">
    <property type="entry name" value="Glycoprotein, Type 4 Pilin"/>
    <property type="match status" value="1"/>
</dbReference>
<dbReference type="PROSITE" id="PS00409">
    <property type="entry name" value="PROKAR_NTER_METHYL"/>
    <property type="match status" value="1"/>
</dbReference>
<evidence type="ECO:0000313" key="3">
    <source>
        <dbReference type="Proteomes" id="UP000178946"/>
    </source>
</evidence>
<dbReference type="EMBL" id="MGIR01000001">
    <property type="protein sequence ID" value="OGM91621.1"/>
    <property type="molecule type" value="Genomic_DNA"/>
</dbReference>
<dbReference type="NCBIfam" id="TIGR02532">
    <property type="entry name" value="IV_pilin_GFxxxE"/>
    <property type="match status" value="1"/>
</dbReference>
<evidence type="ECO:0000313" key="2">
    <source>
        <dbReference type="EMBL" id="OGM91621.1"/>
    </source>
</evidence>
<comment type="caution">
    <text evidence="2">The sequence shown here is derived from an EMBL/GenBank/DDBJ whole genome shotgun (WGS) entry which is preliminary data.</text>
</comment>
<dbReference type="InterPro" id="IPR012902">
    <property type="entry name" value="N_methyl_site"/>
</dbReference>
<dbReference type="Proteomes" id="UP000178946">
    <property type="component" value="Unassembled WGS sequence"/>
</dbReference>
<evidence type="ECO:0000256" key="1">
    <source>
        <dbReference type="SAM" id="Phobius"/>
    </source>
</evidence>
<proteinExistence type="predicted"/>
<dbReference type="STRING" id="1802557.A3A20_01635"/>
<sequence>MKGFTLLEILISIAILGILIGIVFPFLISFLETSKTVEAGQRQRVLTVATEFYFIDMGFFPPDVNRGWDPGFVRPLPWNADEEAGEPPPGGFASPGTNCNHCPTNWETLVQERWKGPYIPEWPRFTPWKGKYDYNYWGSGAIRFGCNVPPGIYAGVQGDYYNNNKISGSSENKMIVNGFDHDGCLNGESQMLLWSLEN</sequence>
<keyword evidence="1" id="KW-0472">Membrane</keyword>
<organism evidence="2 3">
    <name type="scientific">Candidatus Wolfebacteria bacterium RIFCSPLOWO2_01_FULL_45_19</name>
    <dbReference type="NCBI Taxonomy" id="1802557"/>
    <lineage>
        <taxon>Bacteria</taxon>
        <taxon>Candidatus Wolfeibacteriota</taxon>
    </lineage>
</organism>
<dbReference type="InterPro" id="IPR045584">
    <property type="entry name" value="Pilin-like"/>
</dbReference>
<keyword evidence="1" id="KW-0812">Transmembrane</keyword>
<feature type="transmembrane region" description="Helical" evidence="1">
    <location>
        <begin position="6"/>
        <end position="28"/>
    </location>
</feature>
<keyword evidence="1" id="KW-1133">Transmembrane helix</keyword>
<evidence type="ECO:0008006" key="4">
    <source>
        <dbReference type="Google" id="ProtNLM"/>
    </source>
</evidence>
<name>A0A1F8DSM3_9BACT</name>
<protein>
    <recommendedName>
        <fullName evidence="4">Type II secretion system protein GspG C-terminal domain-containing protein</fullName>
    </recommendedName>
</protein>
<dbReference type="AlphaFoldDB" id="A0A1F8DSM3"/>
<accession>A0A1F8DSM3</accession>
<dbReference type="SUPFAM" id="SSF54523">
    <property type="entry name" value="Pili subunits"/>
    <property type="match status" value="1"/>
</dbReference>